<organism evidence="5 6">
    <name type="scientific">Symbiopectobacterium purcellii</name>
    <dbReference type="NCBI Taxonomy" id="2871826"/>
    <lineage>
        <taxon>Bacteria</taxon>
        <taxon>Pseudomonadati</taxon>
        <taxon>Pseudomonadota</taxon>
        <taxon>Gammaproteobacteria</taxon>
        <taxon>Enterobacterales</taxon>
        <taxon>Enterobacteriaceae</taxon>
    </lineage>
</organism>
<dbReference type="Pfam" id="PF01934">
    <property type="entry name" value="HepT-like"/>
    <property type="match status" value="1"/>
</dbReference>
<evidence type="ECO:0000256" key="2">
    <source>
        <dbReference type="ARBA" id="ARBA00022722"/>
    </source>
</evidence>
<dbReference type="InterPro" id="IPR037038">
    <property type="entry name" value="HepT-like_sf"/>
</dbReference>
<dbReference type="PANTHER" id="PTHR33397:SF3">
    <property type="entry name" value="MRNA NUCLEASE HEPT"/>
    <property type="match status" value="1"/>
</dbReference>
<accession>A0ABX9API3</accession>
<evidence type="ECO:0000256" key="1">
    <source>
        <dbReference type="ARBA" id="ARBA00022649"/>
    </source>
</evidence>
<sequence length="133" mass="15119">MTDIIINKSAAIRHCLQRIREEFNQDAEHIATDFTRQDSVILNLLRACEAAIDLANHTIRVNQLGIPQSSRDSFALLAKNRIITTELAEKLQKMVGLRNIAVHDYQTLNLDIVIHVVQHHLIDFEAFIKQLAG</sequence>
<keyword evidence="1" id="KW-1277">Toxin-antitoxin system</keyword>
<name>A0ABX9API3_9ENTR</name>
<evidence type="ECO:0000256" key="3">
    <source>
        <dbReference type="ARBA" id="ARBA00022801"/>
    </source>
</evidence>
<dbReference type="PANTHER" id="PTHR33397">
    <property type="entry name" value="UPF0331 PROTEIN YUTE"/>
    <property type="match status" value="1"/>
</dbReference>
<dbReference type="SUPFAM" id="SSF81593">
    <property type="entry name" value="Nucleotidyltransferase substrate binding subunit/domain"/>
    <property type="match status" value="1"/>
</dbReference>
<keyword evidence="6" id="KW-1185">Reference proteome</keyword>
<dbReference type="RefSeq" id="WP_222160072.1">
    <property type="nucleotide sequence ID" value="NZ_CP081864.1"/>
</dbReference>
<reference evidence="5 6" key="1">
    <citation type="submission" date="2021-08" db="EMBL/GenBank/DDBJ databases">
        <title>Culture and genomic analysis of Symbiopectobacterium purcellii sp. nov. gen. nov., isolated from the leafhopper Empoasca decipiens.</title>
        <authorList>
            <person name="Nadal-Jimenez P."/>
            <person name="Siozios S."/>
            <person name="Halliday N."/>
            <person name="Camara M."/>
            <person name="Hurst G.D.D."/>
        </authorList>
    </citation>
    <scope>NUCLEOTIDE SEQUENCE [LARGE SCALE GENOMIC DNA]</scope>
    <source>
        <strain evidence="5 6">SyEd1</strain>
    </source>
</reference>
<protein>
    <submittedName>
        <fullName evidence="5">DUF86 domain-containing protein</fullName>
    </submittedName>
</protein>
<dbReference type="InterPro" id="IPR052379">
    <property type="entry name" value="Type_VII_TA_RNase"/>
</dbReference>
<gene>
    <name evidence="5" type="ORF">K6K13_06720</name>
</gene>
<proteinExistence type="inferred from homology"/>
<evidence type="ECO:0000256" key="4">
    <source>
        <dbReference type="ARBA" id="ARBA00024207"/>
    </source>
</evidence>
<dbReference type="NCBIfam" id="NF047751">
    <property type="entry name" value="HepT_toxin"/>
    <property type="match status" value="1"/>
</dbReference>
<dbReference type="Proteomes" id="UP000825886">
    <property type="component" value="Chromosome"/>
</dbReference>
<dbReference type="EMBL" id="CP081864">
    <property type="protein sequence ID" value="QZN97063.1"/>
    <property type="molecule type" value="Genomic_DNA"/>
</dbReference>
<dbReference type="Gene3D" id="1.20.120.580">
    <property type="entry name" value="bsu32300-like"/>
    <property type="match status" value="1"/>
</dbReference>
<evidence type="ECO:0000313" key="5">
    <source>
        <dbReference type="EMBL" id="QZN97063.1"/>
    </source>
</evidence>
<keyword evidence="3" id="KW-0378">Hydrolase</keyword>
<comment type="similarity">
    <text evidence="4">Belongs to the HepT RNase toxin family.</text>
</comment>
<keyword evidence="2" id="KW-0540">Nuclease</keyword>
<evidence type="ECO:0000313" key="6">
    <source>
        <dbReference type="Proteomes" id="UP000825886"/>
    </source>
</evidence>
<dbReference type="InterPro" id="IPR008201">
    <property type="entry name" value="HepT-like"/>
</dbReference>